<keyword evidence="6" id="KW-1185">Reference proteome</keyword>
<dbReference type="PANTHER" id="PTHR43649">
    <property type="entry name" value="ARABINOSE-BINDING PROTEIN-RELATED"/>
    <property type="match status" value="1"/>
</dbReference>
<protein>
    <submittedName>
        <fullName evidence="5">ABC-type glycerol-3-phosphate transport system substrate-binding protein</fullName>
    </submittedName>
</protein>
<keyword evidence="4" id="KW-0732">Signal</keyword>
<dbReference type="InterPro" id="IPR050490">
    <property type="entry name" value="Bact_solute-bd_prot1"/>
</dbReference>
<comment type="similarity">
    <text evidence="2">Belongs to the bacterial solute-binding protein 1 family.</text>
</comment>
<comment type="subcellular location">
    <subcellularLocation>
        <location evidence="1">Periplasm</location>
    </subcellularLocation>
</comment>
<comment type="caution">
    <text evidence="5">The sequence shown here is derived from an EMBL/GenBank/DDBJ whole genome shotgun (WGS) entry which is preliminary data.</text>
</comment>
<keyword evidence="3" id="KW-0574">Periplasm</keyword>
<evidence type="ECO:0000256" key="1">
    <source>
        <dbReference type="ARBA" id="ARBA00004418"/>
    </source>
</evidence>
<dbReference type="EMBL" id="JBEPLY010000004">
    <property type="protein sequence ID" value="MET3599726.1"/>
    <property type="molecule type" value="Genomic_DNA"/>
</dbReference>
<feature type="chain" id="PRO_5045414459" evidence="4">
    <location>
        <begin position="24"/>
        <end position="430"/>
    </location>
</feature>
<evidence type="ECO:0000313" key="5">
    <source>
        <dbReference type="EMBL" id="MET3599726.1"/>
    </source>
</evidence>
<organism evidence="5 6">
    <name type="scientific">Martelella mangrovi</name>
    <dbReference type="NCBI Taxonomy" id="1397477"/>
    <lineage>
        <taxon>Bacteria</taxon>
        <taxon>Pseudomonadati</taxon>
        <taxon>Pseudomonadota</taxon>
        <taxon>Alphaproteobacteria</taxon>
        <taxon>Hyphomicrobiales</taxon>
        <taxon>Aurantimonadaceae</taxon>
        <taxon>Martelella</taxon>
    </lineage>
</organism>
<evidence type="ECO:0000313" key="6">
    <source>
        <dbReference type="Proteomes" id="UP001549164"/>
    </source>
</evidence>
<name>A0ABV2I9Y3_9HYPH</name>
<dbReference type="Proteomes" id="UP001549164">
    <property type="component" value="Unassembled WGS sequence"/>
</dbReference>
<proteinExistence type="inferred from homology"/>
<sequence>MDLTRRRMLAMSMATLVARPVFAQGTPMAVDPDLSATISVWTWPNNDRTFTALMPAFNKVYPNITVNVQGFPNANSNYLNTVQRALLSGAGPDVAMIELNELALLRQRPQWVDLAAEPFNAGPLLEDFAGFAADNVKTDNGKIVALPKHTGPGAMFYRRDIFDEVGLPSEPDAVADTFATWDAFLSEGSKMIVPNERWMIANGLEILTVRMGQAGIGWFDADGNLQLDNPVIIDALDLIDQAGKAKLISPFSMWSPEWQSAFGKGQIATIMSGNWFGGLLKRAFAPNDAGKWGVSPVPADENGSRSWNYGGDFIGVLNTSKNKEAAWAFIHWLVTDNESLKQQYQNDDLYPAYLPAGSADWINFEDPYYGGQNVNTVFAEVQRTMKSWPLNTHDRLAGDAVQVAVDNVAKGVETPEQALETAEKRIRARL</sequence>
<dbReference type="InterPro" id="IPR006059">
    <property type="entry name" value="SBP"/>
</dbReference>
<dbReference type="RefSeq" id="WP_354433818.1">
    <property type="nucleotide sequence ID" value="NZ_JBEPLY010000004.1"/>
</dbReference>
<accession>A0ABV2I9Y3</accession>
<evidence type="ECO:0000256" key="4">
    <source>
        <dbReference type="SAM" id="SignalP"/>
    </source>
</evidence>
<feature type="signal peptide" evidence="4">
    <location>
        <begin position="1"/>
        <end position="23"/>
    </location>
</feature>
<dbReference type="Gene3D" id="3.40.190.10">
    <property type="entry name" value="Periplasmic binding protein-like II"/>
    <property type="match status" value="1"/>
</dbReference>
<reference evidence="5 6" key="1">
    <citation type="submission" date="2024-06" db="EMBL/GenBank/DDBJ databases">
        <title>Genomic Encyclopedia of Type Strains, Phase IV (KMG-IV): sequencing the most valuable type-strain genomes for metagenomic binning, comparative biology and taxonomic classification.</title>
        <authorList>
            <person name="Goeker M."/>
        </authorList>
    </citation>
    <scope>NUCLEOTIDE SEQUENCE [LARGE SCALE GENOMIC DNA]</scope>
    <source>
        <strain evidence="5 6">DSM 28102</strain>
    </source>
</reference>
<evidence type="ECO:0000256" key="3">
    <source>
        <dbReference type="ARBA" id="ARBA00022764"/>
    </source>
</evidence>
<dbReference type="Pfam" id="PF01547">
    <property type="entry name" value="SBP_bac_1"/>
    <property type="match status" value="1"/>
</dbReference>
<evidence type="ECO:0000256" key="2">
    <source>
        <dbReference type="ARBA" id="ARBA00008520"/>
    </source>
</evidence>
<gene>
    <name evidence="5" type="ORF">ABID12_001665</name>
</gene>
<dbReference type="SUPFAM" id="SSF53850">
    <property type="entry name" value="Periplasmic binding protein-like II"/>
    <property type="match status" value="1"/>
</dbReference>
<dbReference type="PANTHER" id="PTHR43649:SF32">
    <property type="entry name" value="SUGAR BINDING SECRETED PROTEIN"/>
    <property type="match status" value="1"/>
</dbReference>